<evidence type="ECO:0000256" key="7">
    <source>
        <dbReference type="ARBA" id="ARBA00023065"/>
    </source>
</evidence>
<feature type="non-terminal residue" evidence="15">
    <location>
        <position position="562"/>
    </location>
</feature>
<dbReference type="InParanoid" id="A0A6P7GIB6"/>
<dbReference type="Gene3D" id="3.40.190.10">
    <property type="entry name" value="Periplasmic binding protein-like II"/>
    <property type="match status" value="1"/>
</dbReference>
<evidence type="ECO:0000256" key="6">
    <source>
        <dbReference type="ARBA" id="ARBA00022989"/>
    </source>
</evidence>
<evidence type="ECO:0000256" key="9">
    <source>
        <dbReference type="ARBA" id="ARBA00023170"/>
    </source>
</evidence>
<evidence type="ECO:0000256" key="4">
    <source>
        <dbReference type="ARBA" id="ARBA00022475"/>
    </source>
</evidence>
<dbReference type="Gene3D" id="1.10.287.70">
    <property type="match status" value="1"/>
</dbReference>
<evidence type="ECO:0000256" key="5">
    <source>
        <dbReference type="ARBA" id="ARBA00022692"/>
    </source>
</evidence>
<gene>
    <name evidence="15" type="primary">LOC114338516</name>
</gene>
<keyword evidence="8 13" id="KW-0472">Membrane</keyword>
<organism evidence="15">
    <name type="scientific">Diabrotica virgifera virgifera</name>
    <name type="common">western corn rootworm</name>
    <dbReference type="NCBI Taxonomy" id="50390"/>
    <lineage>
        <taxon>Eukaryota</taxon>
        <taxon>Metazoa</taxon>
        <taxon>Ecdysozoa</taxon>
        <taxon>Arthropoda</taxon>
        <taxon>Hexapoda</taxon>
        <taxon>Insecta</taxon>
        <taxon>Pterygota</taxon>
        <taxon>Neoptera</taxon>
        <taxon>Endopterygota</taxon>
        <taxon>Coleoptera</taxon>
        <taxon>Polyphaga</taxon>
        <taxon>Cucujiformia</taxon>
        <taxon>Chrysomeloidea</taxon>
        <taxon>Chrysomelidae</taxon>
        <taxon>Galerucinae</taxon>
        <taxon>Diabroticina</taxon>
        <taxon>Diabroticites</taxon>
        <taxon>Diabrotica</taxon>
    </lineage>
</organism>
<evidence type="ECO:0000313" key="15">
    <source>
        <dbReference type="RefSeq" id="XP_028144918.1"/>
    </source>
</evidence>
<dbReference type="InterPro" id="IPR052192">
    <property type="entry name" value="Insect_Ionotropic_Sensory_Rcpt"/>
</dbReference>
<keyword evidence="9" id="KW-0675">Receptor</keyword>
<keyword evidence="7" id="KW-0406">Ion transport</keyword>
<dbReference type="Pfam" id="PF00060">
    <property type="entry name" value="Lig_chan"/>
    <property type="match status" value="1"/>
</dbReference>
<keyword evidence="12" id="KW-0407">Ion channel</keyword>
<evidence type="ECO:0000256" key="2">
    <source>
        <dbReference type="ARBA" id="ARBA00008685"/>
    </source>
</evidence>
<dbReference type="InterPro" id="IPR019594">
    <property type="entry name" value="Glu/Gly-bd"/>
</dbReference>
<keyword evidence="3" id="KW-0813">Transport</keyword>
<keyword evidence="6 13" id="KW-1133">Transmembrane helix</keyword>
<proteinExistence type="inferred from homology"/>
<dbReference type="FunCoup" id="A0A6P7GIB6">
    <property type="interactions" value="11"/>
</dbReference>
<evidence type="ECO:0000256" key="11">
    <source>
        <dbReference type="ARBA" id="ARBA00023286"/>
    </source>
</evidence>
<protein>
    <submittedName>
        <fullName evidence="15">Uncharacterized protein LOC114338516</fullName>
    </submittedName>
</protein>
<evidence type="ECO:0000256" key="12">
    <source>
        <dbReference type="ARBA" id="ARBA00023303"/>
    </source>
</evidence>
<dbReference type="SMART" id="SM00918">
    <property type="entry name" value="Lig_chan-Glu_bd"/>
    <property type="match status" value="1"/>
</dbReference>
<dbReference type="SUPFAM" id="SSF53850">
    <property type="entry name" value="Periplasmic binding protein-like II"/>
    <property type="match status" value="1"/>
</dbReference>
<dbReference type="GO" id="GO:0005886">
    <property type="term" value="C:plasma membrane"/>
    <property type="evidence" value="ECO:0007669"/>
    <property type="project" value="UniProtKB-SubCell"/>
</dbReference>
<comment type="subcellular location">
    <subcellularLocation>
        <location evidence="1">Cell membrane</location>
        <topology evidence="1">Multi-pass membrane protein</topology>
    </subcellularLocation>
</comment>
<evidence type="ECO:0000256" key="1">
    <source>
        <dbReference type="ARBA" id="ARBA00004651"/>
    </source>
</evidence>
<sequence length="562" mass="64729">MDQVQIHTSLSACAVQICKKYFDHSLFRSTIVAFENYTQVSQFQHILTEALFKYEGSAFYLLKLSDEFLVDKHTQRDFKHIIIEMNSLQELTISIKKLKKLYSWDTKANFLILSHQSFNKTNEKADEIFNILWGEDINKAVIILLNAHANFSFNVYSRSPFVSQTGQSPVSDTCTGGVFRKGRKLYHNFFPTRKSDWAVRVRYFPWPPYAIVSDKNNTLNSKCPGFEVDLLNSLSEYSNVDISFEPTGINQPRGDCWSNGTLTREFQDLFEKQYDILIGSYAVSYERMLYFSTSFPTHEESLIWCVPNKHVFVYSNTVNSGVLGLVVLTSIALAVLTWLVNRRRSRKTKYRRSFGDIVYAAFSIFLGIGIPRLPKTPMLRFLLGLMILFAFLSSVMFTSNITSSLIGTPAQQKYGSMKEIYKHNLTTYFAVNSIKFFMDEYIDGVPLKEIKSKHIDCNNISECLRYVESGNSSLTVARGIVDYILNVEHIDKNKIYCFPYVNAMSIVLIYRKGFLLTNKYNSLISMYHAFGLIDKMIKNILATREEDPHTFRATRLKLTDLT</sequence>
<feature type="transmembrane region" description="Helical" evidence="13">
    <location>
        <begin position="353"/>
        <end position="373"/>
    </location>
</feature>
<evidence type="ECO:0000259" key="14">
    <source>
        <dbReference type="SMART" id="SM00918"/>
    </source>
</evidence>
<dbReference type="AlphaFoldDB" id="A0A6P7GIB6"/>
<keyword evidence="5 13" id="KW-0812">Transmembrane</keyword>
<feature type="transmembrane region" description="Helical" evidence="13">
    <location>
        <begin position="322"/>
        <end position="341"/>
    </location>
</feature>
<dbReference type="RefSeq" id="XP_028144918.1">
    <property type="nucleotide sequence ID" value="XM_028289117.1"/>
</dbReference>
<name>A0A6P7GIB6_DIAVI</name>
<evidence type="ECO:0000256" key="10">
    <source>
        <dbReference type="ARBA" id="ARBA00023180"/>
    </source>
</evidence>
<dbReference type="GO" id="GO:0050906">
    <property type="term" value="P:detection of stimulus involved in sensory perception"/>
    <property type="evidence" value="ECO:0007669"/>
    <property type="project" value="UniProtKB-ARBA"/>
</dbReference>
<dbReference type="PANTHER" id="PTHR42643:SF30">
    <property type="entry name" value="IONOTROPIC RECEPTOR 40A-RELATED"/>
    <property type="match status" value="1"/>
</dbReference>
<accession>A0A6P7GIB6</accession>
<feature type="transmembrane region" description="Helical" evidence="13">
    <location>
        <begin position="379"/>
        <end position="397"/>
    </location>
</feature>
<keyword evidence="10" id="KW-0325">Glycoprotein</keyword>
<keyword evidence="11" id="KW-1071">Ligand-gated ion channel</keyword>
<dbReference type="GO" id="GO:0015276">
    <property type="term" value="F:ligand-gated monoatomic ion channel activity"/>
    <property type="evidence" value="ECO:0007669"/>
    <property type="project" value="InterPro"/>
</dbReference>
<dbReference type="PANTHER" id="PTHR42643">
    <property type="entry name" value="IONOTROPIC RECEPTOR 20A-RELATED"/>
    <property type="match status" value="1"/>
</dbReference>
<evidence type="ECO:0000256" key="3">
    <source>
        <dbReference type="ARBA" id="ARBA00022448"/>
    </source>
</evidence>
<keyword evidence="4" id="KW-1003">Cell membrane</keyword>
<feature type="domain" description="Ionotropic glutamate receptor L-glutamate and glycine-binding" evidence="14">
    <location>
        <begin position="208"/>
        <end position="271"/>
    </location>
</feature>
<evidence type="ECO:0000256" key="8">
    <source>
        <dbReference type="ARBA" id="ARBA00023136"/>
    </source>
</evidence>
<evidence type="ECO:0000256" key="13">
    <source>
        <dbReference type="SAM" id="Phobius"/>
    </source>
</evidence>
<comment type="similarity">
    <text evidence="2">Belongs to the glutamate-gated ion channel (TC 1.A.10.1) family.</text>
</comment>
<reference evidence="15" key="1">
    <citation type="submission" date="2025-08" db="UniProtKB">
        <authorList>
            <consortium name="RefSeq"/>
        </authorList>
    </citation>
    <scope>IDENTIFICATION</scope>
    <source>
        <tissue evidence="15">Whole insect</tissue>
    </source>
</reference>
<dbReference type="InterPro" id="IPR001320">
    <property type="entry name" value="Iontro_rcpt_C"/>
</dbReference>